<evidence type="ECO:0000256" key="6">
    <source>
        <dbReference type="HAMAP-Rule" id="MF_00362"/>
    </source>
</evidence>
<evidence type="ECO:0000256" key="3">
    <source>
        <dbReference type="ARBA" id="ARBA00022980"/>
    </source>
</evidence>
<dbReference type="InterPro" id="IPR047865">
    <property type="entry name" value="Ribosomal_uL10_bac_type"/>
</dbReference>
<dbReference type="NCBIfam" id="NF000955">
    <property type="entry name" value="PRK00099.1-1"/>
    <property type="match status" value="1"/>
</dbReference>
<comment type="similarity">
    <text evidence="2 6">Belongs to the universal ribosomal protein uL10 family.</text>
</comment>
<dbReference type="Gene3D" id="6.10.250.290">
    <property type="match status" value="1"/>
</dbReference>
<evidence type="ECO:0000256" key="2">
    <source>
        <dbReference type="ARBA" id="ARBA00008889"/>
    </source>
</evidence>
<keyword evidence="6" id="KW-0694">RNA-binding</keyword>
<dbReference type="GO" id="GO:1990904">
    <property type="term" value="C:ribonucleoprotein complex"/>
    <property type="evidence" value="ECO:0007669"/>
    <property type="project" value="UniProtKB-KW"/>
</dbReference>
<dbReference type="OrthoDB" id="3186107at2"/>
<reference evidence="7 8" key="1">
    <citation type="submission" date="2019-07" db="EMBL/GenBank/DDBJ databases">
        <title>Genome sequencing of 100 strains of the haloalkaliphilic chemolithoautotrophic sulfur-oxidizing bacterium Thioalkalivibrio.</title>
        <authorList>
            <person name="Muyzer G."/>
        </authorList>
    </citation>
    <scope>NUCLEOTIDE SEQUENCE [LARGE SCALE GENOMIC DNA]</scope>
    <source>
        <strain evidence="7 8">ASO4-4</strain>
    </source>
</reference>
<protein>
    <recommendedName>
        <fullName evidence="5 6">Large ribosomal subunit protein uL10</fullName>
    </recommendedName>
</protein>
<dbReference type="SUPFAM" id="SSF160369">
    <property type="entry name" value="Ribosomal protein L10-like"/>
    <property type="match status" value="1"/>
</dbReference>
<comment type="subunit">
    <text evidence="6">Part of the ribosomal stalk of the 50S ribosomal subunit. The N-terminus interacts with L11 and the large rRNA to form the base of the stalk. The C-terminus forms an elongated spine to which L12 dimers bind in a sequential fashion forming a multimeric L10(L12)X complex.</text>
</comment>
<comment type="function">
    <text evidence="1 6">Forms part of the ribosomal stalk, playing a central role in the interaction of the ribosome with GTP-bound translation factors.</text>
</comment>
<comment type="caution">
    <text evidence="7">The sequence shown here is derived from an EMBL/GenBank/DDBJ whole genome shotgun (WGS) entry which is preliminary data.</text>
</comment>
<dbReference type="Pfam" id="PF00466">
    <property type="entry name" value="Ribosomal_L10"/>
    <property type="match status" value="1"/>
</dbReference>
<dbReference type="GO" id="GO:0006412">
    <property type="term" value="P:translation"/>
    <property type="evidence" value="ECO:0007669"/>
    <property type="project" value="UniProtKB-UniRule"/>
</dbReference>
<accession>A0A562RTJ0</accession>
<proteinExistence type="inferred from homology"/>
<evidence type="ECO:0000313" key="8">
    <source>
        <dbReference type="Proteomes" id="UP000318307"/>
    </source>
</evidence>
<evidence type="ECO:0000256" key="1">
    <source>
        <dbReference type="ARBA" id="ARBA00002633"/>
    </source>
</evidence>
<dbReference type="PANTHER" id="PTHR11560">
    <property type="entry name" value="39S RIBOSOMAL PROTEIN L10, MITOCHONDRIAL"/>
    <property type="match status" value="1"/>
</dbReference>
<keyword evidence="6" id="KW-0699">rRNA-binding</keyword>
<organism evidence="7 8">
    <name type="scientific">Desulfobotulus alkaliphilus</name>
    <dbReference type="NCBI Taxonomy" id="622671"/>
    <lineage>
        <taxon>Bacteria</taxon>
        <taxon>Pseudomonadati</taxon>
        <taxon>Thermodesulfobacteriota</taxon>
        <taxon>Desulfobacteria</taxon>
        <taxon>Desulfobacterales</taxon>
        <taxon>Desulfobacteraceae</taxon>
        <taxon>Desulfobotulus</taxon>
    </lineage>
</organism>
<name>A0A562RTJ0_9BACT</name>
<dbReference type="InterPro" id="IPR022973">
    <property type="entry name" value="Ribosomal_uL10_bac"/>
</dbReference>
<dbReference type="RefSeq" id="WP_144684817.1">
    <property type="nucleotide sequence ID" value="NZ_VLLC01000013.1"/>
</dbReference>
<dbReference type="InterPro" id="IPR043141">
    <property type="entry name" value="Ribosomal_uL10-like_sf"/>
</dbReference>
<dbReference type="AlphaFoldDB" id="A0A562RTJ0"/>
<evidence type="ECO:0000256" key="4">
    <source>
        <dbReference type="ARBA" id="ARBA00023274"/>
    </source>
</evidence>
<dbReference type="GO" id="GO:0005840">
    <property type="term" value="C:ribosome"/>
    <property type="evidence" value="ECO:0007669"/>
    <property type="project" value="UniProtKB-KW"/>
</dbReference>
<keyword evidence="8" id="KW-1185">Reference proteome</keyword>
<sequence>MKLSEKEALVQKLHEGLASAQIAIIADYKGLNVEQFSRLRRDLREAGADIQVVKNTLLRRASEGTSADIIRDHFKGPSAICFSATDPVLPAKVLTKFAEANDKLEIRAGVLEGKPLGAADLKALSELPSREELLAQVLSAMIAVPTGFVRVINAVPNGLVNVLTAIKDQKEAA</sequence>
<dbReference type="GO" id="GO:0070180">
    <property type="term" value="F:large ribosomal subunit rRNA binding"/>
    <property type="evidence" value="ECO:0007669"/>
    <property type="project" value="UniProtKB-UniRule"/>
</dbReference>
<evidence type="ECO:0000313" key="7">
    <source>
        <dbReference type="EMBL" id="TWI71616.1"/>
    </source>
</evidence>
<dbReference type="CDD" id="cd05797">
    <property type="entry name" value="Ribosomal_L10"/>
    <property type="match status" value="1"/>
</dbReference>
<keyword evidence="4 6" id="KW-0687">Ribonucleoprotein</keyword>
<dbReference type="Proteomes" id="UP000318307">
    <property type="component" value="Unassembled WGS sequence"/>
</dbReference>
<keyword evidence="3 6" id="KW-0689">Ribosomal protein</keyword>
<evidence type="ECO:0000256" key="5">
    <source>
        <dbReference type="ARBA" id="ARBA00035202"/>
    </source>
</evidence>
<gene>
    <name evidence="6" type="primary">rplJ</name>
    <name evidence="7" type="ORF">LZ24_01889</name>
</gene>
<dbReference type="HAMAP" id="MF_00362">
    <property type="entry name" value="Ribosomal_uL10"/>
    <property type="match status" value="1"/>
</dbReference>
<dbReference type="EMBL" id="VLLC01000013">
    <property type="protein sequence ID" value="TWI71616.1"/>
    <property type="molecule type" value="Genomic_DNA"/>
</dbReference>
<dbReference type="Gene3D" id="3.30.70.1730">
    <property type="match status" value="1"/>
</dbReference>
<dbReference type="InterPro" id="IPR001790">
    <property type="entry name" value="Ribosomal_uL10"/>
</dbReference>